<sequence length="212" mass="21943">MPLAIRSVWPRGLRHLSASSFGTRVISYSAAIQACQAGQEGASAMQLLDAMRSQVVEPDLVSCTVAAMDVLANLPCTNSEAEGMGQGPGAETMAEAGAGARAEAPWQPSGCRGARAALERAGLAGRGGGAEAPGERTAGGGRGRAHESQLRFEAPEVVALLSVMPPSGTSPRLRLLLAIWAGTPGCPVDPVWRRLFRRRHPVGRRSQGGAVA</sequence>
<feature type="compositionally biased region" description="Gly residues" evidence="1">
    <location>
        <begin position="124"/>
        <end position="142"/>
    </location>
</feature>
<dbReference type="EMBL" id="HBNR01054901">
    <property type="protein sequence ID" value="CAE4621011.1"/>
    <property type="molecule type" value="Transcribed_RNA"/>
</dbReference>
<evidence type="ECO:0008006" key="3">
    <source>
        <dbReference type="Google" id="ProtNLM"/>
    </source>
</evidence>
<name>A0A7S4VV30_9DINO</name>
<proteinExistence type="predicted"/>
<dbReference type="PROSITE" id="PS51257">
    <property type="entry name" value="PROKAR_LIPOPROTEIN"/>
    <property type="match status" value="1"/>
</dbReference>
<evidence type="ECO:0000256" key="1">
    <source>
        <dbReference type="SAM" id="MobiDB-lite"/>
    </source>
</evidence>
<feature type="region of interest" description="Disordered" evidence="1">
    <location>
        <begin position="123"/>
        <end position="149"/>
    </location>
</feature>
<accession>A0A7S4VV30</accession>
<reference evidence="2" key="1">
    <citation type="submission" date="2021-01" db="EMBL/GenBank/DDBJ databases">
        <authorList>
            <person name="Corre E."/>
            <person name="Pelletier E."/>
            <person name="Niang G."/>
            <person name="Scheremetjew M."/>
            <person name="Finn R."/>
            <person name="Kale V."/>
            <person name="Holt S."/>
            <person name="Cochrane G."/>
            <person name="Meng A."/>
            <person name="Brown T."/>
            <person name="Cohen L."/>
        </authorList>
    </citation>
    <scope>NUCLEOTIDE SEQUENCE</scope>
    <source>
        <strain evidence="2">CCMP3105</strain>
    </source>
</reference>
<dbReference type="AlphaFoldDB" id="A0A7S4VV30"/>
<organism evidence="2">
    <name type="scientific">Alexandrium monilatum</name>
    <dbReference type="NCBI Taxonomy" id="311494"/>
    <lineage>
        <taxon>Eukaryota</taxon>
        <taxon>Sar</taxon>
        <taxon>Alveolata</taxon>
        <taxon>Dinophyceae</taxon>
        <taxon>Gonyaulacales</taxon>
        <taxon>Pyrocystaceae</taxon>
        <taxon>Alexandrium</taxon>
    </lineage>
</organism>
<gene>
    <name evidence="2" type="ORF">AMON00008_LOCUS38564</name>
</gene>
<evidence type="ECO:0000313" key="2">
    <source>
        <dbReference type="EMBL" id="CAE4621011.1"/>
    </source>
</evidence>
<protein>
    <recommendedName>
        <fullName evidence="3">Pentacotripeptide-repeat region of PRORP domain-containing protein</fullName>
    </recommendedName>
</protein>